<reference evidence="2" key="2">
    <citation type="submission" date="2024-10" db="UniProtKB">
        <authorList>
            <consortium name="EnsemblProtists"/>
        </authorList>
    </citation>
    <scope>IDENTIFICATION</scope>
</reference>
<evidence type="ECO:0000313" key="2">
    <source>
        <dbReference type="EnsemblProtists" id="EOD32687"/>
    </source>
</evidence>
<dbReference type="InterPro" id="IPR016177">
    <property type="entry name" value="DNA-bd_dom_sf"/>
</dbReference>
<evidence type="ECO:0000313" key="3">
    <source>
        <dbReference type="Proteomes" id="UP000013827"/>
    </source>
</evidence>
<dbReference type="EnsemblProtists" id="EOD32687">
    <property type="protein sequence ID" value="EOD32687"/>
    <property type="gene ID" value="EMIHUDRAFT_112162"/>
</dbReference>
<evidence type="ECO:0008006" key="4">
    <source>
        <dbReference type="Google" id="ProtNLM"/>
    </source>
</evidence>
<feature type="compositionally biased region" description="Low complexity" evidence="1">
    <location>
        <begin position="395"/>
        <end position="413"/>
    </location>
</feature>
<dbReference type="SUPFAM" id="SSF54171">
    <property type="entry name" value="DNA-binding domain"/>
    <property type="match status" value="1"/>
</dbReference>
<proteinExistence type="predicted"/>
<dbReference type="AlphaFoldDB" id="A0A0D3KAA2"/>
<feature type="compositionally biased region" description="Low complexity" evidence="1">
    <location>
        <begin position="206"/>
        <end position="220"/>
    </location>
</feature>
<feature type="compositionally biased region" description="Low complexity" evidence="1">
    <location>
        <begin position="89"/>
        <end position="98"/>
    </location>
</feature>
<protein>
    <recommendedName>
        <fullName evidence="4">AP2/ERF domain-containing protein</fullName>
    </recommendedName>
</protein>
<dbReference type="Proteomes" id="UP000013827">
    <property type="component" value="Unassembled WGS sequence"/>
</dbReference>
<dbReference type="GO" id="GO:0003677">
    <property type="term" value="F:DNA binding"/>
    <property type="evidence" value="ECO:0007669"/>
    <property type="project" value="InterPro"/>
</dbReference>
<organism evidence="2 3">
    <name type="scientific">Emiliania huxleyi (strain CCMP1516)</name>
    <dbReference type="NCBI Taxonomy" id="280463"/>
    <lineage>
        <taxon>Eukaryota</taxon>
        <taxon>Haptista</taxon>
        <taxon>Haptophyta</taxon>
        <taxon>Prymnesiophyceae</taxon>
        <taxon>Isochrysidales</taxon>
        <taxon>Noelaerhabdaceae</taxon>
        <taxon>Emiliania</taxon>
    </lineage>
</organism>
<dbReference type="CDD" id="cd20404">
    <property type="entry name" value="Tudor_Agenet_AtEML-like"/>
    <property type="match status" value="1"/>
</dbReference>
<evidence type="ECO:0000256" key="1">
    <source>
        <dbReference type="SAM" id="MobiDB-lite"/>
    </source>
</evidence>
<accession>A0A0D3KAA2</accession>
<dbReference type="RefSeq" id="XP_005785116.1">
    <property type="nucleotide sequence ID" value="XM_005785059.1"/>
</dbReference>
<name>A0A0D3KAA2_EMIH1</name>
<feature type="region of interest" description="Disordered" evidence="1">
    <location>
        <begin position="69"/>
        <end position="113"/>
    </location>
</feature>
<keyword evidence="3" id="KW-1185">Reference proteome</keyword>
<feature type="compositionally biased region" description="Low complexity" evidence="1">
    <location>
        <begin position="309"/>
        <end position="326"/>
    </location>
</feature>
<feature type="region of interest" description="Disordered" evidence="1">
    <location>
        <begin position="514"/>
        <end position="539"/>
    </location>
</feature>
<dbReference type="Gene3D" id="2.30.30.140">
    <property type="match status" value="1"/>
</dbReference>
<feature type="region of interest" description="Disordered" evidence="1">
    <location>
        <begin position="395"/>
        <end position="434"/>
    </location>
</feature>
<dbReference type="HOGENOM" id="CLU_453033_0_0_1"/>
<sequence length="603" mass="63131">MALPGAPRRAASPALTPAKTPARVPGAASVGSAPAEARAKRTAPAGSRENGSIDVDIVDGFEFRSQASNLSVEPAVKMKRPRGKRRAPRAPARELPAATESVPEEAEGLRLHLSSSSATGYKGVSKGEGGNLGRFRAQTYTGGESSHLGFFDTAVDAAVAYARSVGAKRQKCVLPGREQQLQQRDPQQLQEGDPPLLERASLQARRPSATSAHIAAAPATHPHPRRAWPATVYSAAHLRGPQPAGHLGQHAQPGKRIRFAKRPFDCEVEAAARIASPGKLPTSLGAAALLPRRVPRRPSTARDRDPPGAEEAPAAAALPKALVGGEEPPPPLPGRRIRVYWPAEECWFRGRVISSSAVVGQTIQYDDGETKRHLLDVEGWQWEYITVGRRKAAKPAAQPAAEPAAATAEPAAEPVEEPAAERAAEPAAQEPPEELHLHLSCSNTTGYRGVFKDAHGRFYAQHKIGVRTVSSASFDTAVEAAEAYARSMKDPASLAAAGGAPVAGKHDLEPPAAEALAEAPAPAAAAAAEPPAALATGESRSAAAPLPLLPQRPFRPQPFGGGHAPLSLEERMRLSGAPPLPPLRKAQAPAQATVATVVVTASF</sequence>
<dbReference type="GeneID" id="17277959"/>
<feature type="region of interest" description="Disordered" evidence="1">
    <location>
        <begin position="203"/>
        <end position="226"/>
    </location>
</feature>
<feature type="compositionally biased region" description="Basic residues" evidence="1">
    <location>
        <begin position="77"/>
        <end position="88"/>
    </location>
</feature>
<dbReference type="PaxDb" id="2903-EOD32687"/>
<reference evidence="3" key="1">
    <citation type="journal article" date="2013" name="Nature">
        <title>Pan genome of the phytoplankton Emiliania underpins its global distribution.</title>
        <authorList>
            <person name="Read B.A."/>
            <person name="Kegel J."/>
            <person name="Klute M.J."/>
            <person name="Kuo A."/>
            <person name="Lefebvre S.C."/>
            <person name="Maumus F."/>
            <person name="Mayer C."/>
            <person name="Miller J."/>
            <person name="Monier A."/>
            <person name="Salamov A."/>
            <person name="Young J."/>
            <person name="Aguilar M."/>
            <person name="Claverie J.M."/>
            <person name="Frickenhaus S."/>
            <person name="Gonzalez K."/>
            <person name="Herman E.K."/>
            <person name="Lin Y.C."/>
            <person name="Napier J."/>
            <person name="Ogata H."/>
            <person name="Sarno A.F."/>
            <person name="Shmutz J."/>
            <person name="Schroeder D."/>
            <person name="de Vargas C."/>
            <person name="Verret F."/>
            <person name="von Dassow P."/>
            <person name="Valentin K."/>
            <person name="Van de Peer Y."/>
            <person name="Wheeler G."/>
            <person name="Dacks J.B."/>
            <person name="Delwiche C.F."/>
            <person name="Dyhrman S.T."/>
            <person name="Glockner G."/>
            <person name="John U."/>
            <person name="Richards T."/>
            <person name="Worden A.Z."/>
            <person name="Zhang X."/>
            <person name="Grigoriev I.V."/>
            <person name="Allen A.E."/>
            <person name="Bidle K."/>
            <person name="Borodovsky M."/>
            <person name="Bowler C."/>
            <person name="Brownlee C."/>
            <person name="Cock J.M."/>
            <person name="Elias M."/>
            <person name="Gladyshev V.N."/>
            <person name="Groth M."/>
            <person name="Guda C."/>
            <person name="Hadaegh A."/>
            <person name="Iglesias-Rodriguez M.D."/>
            <person name="Jenkins J."/>
            <person name="Jones B.M."/>
            <person name="Lawson T."/>
            <person name="Leese F."/>
            <person name="Lindquist E."/>
            <person name="Lobanov A."/>
            <person name="Lomsadze A."/>
            <person name="Malik S.B."/>
            <person name="Marsh M.E."/>
            <person name="Mackinder L."/>
            <person name="Mock T."/>
            <person name="Mueller-Roeber B."/>
            <person name="Pagarete A."/>
            <person name="Parker M."/>
            <person name="Probert I."/>
            <person name="Quesneville H."/>
            <person name="Raines C."/>
            <person name="Rensing S.A."/>
            <person name="Riano-Pachon D.M."/>
            <person name="Richier S."/>
            <person name="Rokitta S."/>
            <person name="Shiraiwa Y."/>
            <person name="Soanes D.M."/>
            <person name="van der Giezen M."/>
            <person name="Wahlund T.M."/>
            <person name="Williams B."/>
            <person name="Wilson W."/>
            <person name="Wolfe G."/>
            <person name="Wurch L.L."/>
        </authorList>
    </citation>
    <scope>NUCLEOTIDE SEQUENCE</scope>
</reference>
<dbReference type="KEGG" id="ehx:EMIHUDRAFT_112162"/>
<feature type="region of interest" description="Disordered" evidence="1">
    <location>
        <begin position="1"/>
        <end position="53"/>
    </location>
</feature>
<feature type="region of interest" description="Disordered" evidence="1">
    <location>
        <begin position="293"/>
        <end position="332"/>
    </location>
</feature>